<keyword evidence="3 10" id="KW-0378">Hydrolase</keyword>
<evidence type="ECO:0000256" key="7">
    <source>
        <dbReference type="ARBA" id="ARBA00034617"/>
    </source>
</evidence>
<organism evidence="12 13">
    <name type="scientific">Rubellimicrobium roseum</name>
    <dbReference type="NCBI Taxonomy" id="687525"/>
    <lineage>
        <taxon>Bacteria</taxon>
        <taxon>Pseudomonadati</taxon>
        <taxon>Pseudomonadota</taxon>
        <taxon>Alphaproteobacteria</taxon>
        <taxon>Rhodobacterales</taxon>
        <taxon>Roseobacteraceae</taxon>
        <taxon>Rubellimicrobium</taxon>
    </lineage>
</organism>
<dbReference type="SUPFAM" id="SSF52540">
    <property type="entry name" value="P-loop containing nucleoside triphosphate hydrolases"/>
    <property type="match status" value="1"/>
</dbReference>
<evidence type="ECO:0000313" key="12">
    <source>
        <dbReference type="EMBL" id="TNC74341.1"/>
    </source>
</evidence>
<dbReference type="Pfam" id="PF00580">
    <property type="entry name" value="UvrD-helicase"/>
    <property type="match status" value="1"/>
</dbReference>
<dbReference type="InterPro" id="IPR027417">
    <property type="entry name" value="P-loop_NTPase"/>
</dbReference>
<keyword evidence="13" id="KW-1185">Reference proteome</keyword>
<evidence type="ECO:0000256" key="4">
    <source>
        <dbReference type="ARBA" id="ARBA00022806"/>
    </source>
</evidence>
<dbReference type="Gene3D" id="1.10.10.160">
    <property type="match status" value="1"/>
</dbReference>
<evidence type="ECO:0000256" key="1">
    <source>
        <dbReference type="ARBA" id="ARBA00009922"/>
    </source>
</evidence>
<dbReference type="EC" id="5.6.2.4" evidence="8"/>
<evidence type="ECO:0000313" key="13">
    <source>
        <dbReference type="Proteomes" id="UP000305709"/>
    </source>
</evidence>
<dbReference type="GO" id="GO:0000725">
    <property type="term" value="P:recombinational repair"/>
    <property type="evidence" value="ECO:0007669"/>
    <property type="project" value="TreeGrafter"/>
</dbReference>
<comment type="caution">
    <text evidence="12">The sequence shown here is derived from an EMBL/GenBank/DDBJ whole genome shotgun (WGS) entry which is preliminary data.</text>
</comment>
<reference evidence="12 13" key="1">
    <citation type="submission" date="2019-06" db="EMBL/GenBank/DDBJ databases">
        <authorList>
            <person name="Jiang L."/>
        </authorList>
    </citation>
    <scope>NUCLEOTIDE SEQUENCE [LARGE SCALE GENOMIC DNA]</scope>
    <source>
        <strain evidence="12 13">YIM 48858</strain>
    </source>
</reference>
<comment type="catalytic activity">
    <reaction evidence="9">
        <text>ATP + H2O = ADP + phosphate + H(+)</text>
        <dbReference type="Rhea" id="RHEA:13065"/>
        <dbReference type="ChEBI" id="CHEBI:15377"/>
        <dbReference type="ChEBI" id="CHEBI:15378"/>
        <dbReference type="ChEBI" id="CHEBI:30616"/>
        <dbReference type="ChEBI" id="CHEBI:43474"/>
        <dbReference type="ChEBI" id="CHEBI:456216"/>
        <dbReference type="EC" id="5.6.2.4"/>
    </reaction>
</comment>
<sequence length="785" mass="88622">MPNERQREAIAASSDVPLLVVAGPGTGKTTTLVLRALRFTFVDGIAPEDVLITTFTEKAGREIRSRLIEWGTRLRAHLVAVAAAAGDEKHVRHLSTMDVNRYIAGTLDSICEDAVRDMREPNEASPVILEQSASRAILYRRGEVWSELRTLGDPLRAYLGRYGFTGDPVRNNGEATEIVRTIIDRLVQDLVDLNAYGAPHSDQEFRQAILRIKNRYEQHLAGSNQMDFALLERRFLDRLRAGRIPRSMHSLRMVMVDEYQDTNPLQEAIYFELVRRTGASLTVVGDDDQSLYRFRGATIELFRDFRDRAQQELGCPEPQLVCLEENYRSSKQIVEFFSAHVTNDPDFAGARVPLPAPYVRRVISTAGAAPIGVIGMFRNDAPTLAADLADFLHRVFRQGGRFPLPHEDTLTEPILPADGGDLGDAVLLASTVAERGRPFRGTPGKERLPLHLRRELEARGLAVFNPRGRALRDVDIVQRFLGLALVCIDPSPAPGLRGERQQQAFLTNEANDFLDQWRAAAEAMLTVNPRSPRGELLSAKVERWRLFAVHGEGDETEWPLLDICYSFLPWFPPFQDDPEAQVYLEAITRTVAAASTFSGYKATIQRDEPHRHRSVNSAIRDVLNPIAEDLVQVDEEIMPSVPRDRLNIMTIHQAKGLEYPLVIVDVSSDFKTNNARQRFRRFPDEESSVVRLENDLTLVTPVGPARGQRTGMQRTFEDLVRLYYVAYSRPQSLLMLVGCQQGLQFRTKIKNVAKFWRRDESWAWLSDPALRPPPVDADHLPFVRI</sequence>
<dbReference type="GO" id="GO:0043138">
    <property type="term" value="F:3'-5' DNA helicase activity"/>
    <property type="evidence" value="ECO:0007669"/>
    <property type="project" value="UniProtKB-EC"/>
</dbReference>
<dbReference type="GO" id="GO:0003677">
    <property type="term" value="F:DNA binding"/>
    <property type="evidence" value="ECO:0007669"/>
    <property type="project" value="UniProtKB-KW"/>
</dbReference>
<keyword evidence="2 10" id="KW-0547">Nucleotide-binding</keyword>
<evidence type="ECO:0000256" key="2">
    <source>
        <dbReference type="ARBA" id="ARBA00022741"/>
    </source>
</evidence>
<keyword evidence="5 10" id="KW-0067">ATP-binding</keyword>
<dbReference type="RefSeq" id="WP_139080301.1">
    <property type="nucleotide sequence ID" value="NZ_VDFV01000002.1"/>
</dbReference>
<feature type="binding site" evidence="10">
    <location>
        <begin position="22"/>
        <end position="29"/>
    </location>
    <ligand>
        <name>ATP</name>
        <dbReference type="ChEBI" id="CHEBI:30616"/>
    </ligand>
</feature>
<gene>
    <name evidence="12" type="ORF">FHG71_03950</name>
</gene>
<dbReference type="InterPro" id="IPR013986">
    <property type="entry name" value="DExx_box_DNA_helicase_dom_sf"/>
</dbReference>
<dbReference type="EMBL" id="VDFV01000002">
    <property type="protein sequence ID" value="TNC74341.1"/>
    <property type="molecule type" value="Genomic_DNA"/>
</dbReference>
<comment type="catalytic activity">
    <reaction evidence="7">
        <text>Couples ATP hydrolysis with the unwinding of duplex DNA by translocating in the 3'-5' direction.</text>
        <dbReference type="EC" id="5.6.2.4"/>
    </reaction>
</comment>
<evidence type="ECO:0000256" key="8">
    <source>
        <dbReference type="ARBA" id="ARBA00034808"/>
    </source>
</evidence>
<dbReference type="PANTHER" id="PTHR11070">
    <property type="entry name" value="UVRD / RECB / PCRA DNA HELICASE FAMILY MEMBER"/>
    <property type="match status" value="1"/>
</dbReference>
<protein>
    <recommendedName>
        <fullName evidence="8">DNA 3'-5' helicase</fullName>
        <ecNumber evidence="8">5.6.2.4</ecNumber>
    </recommendedName>
</protein>
<dbReference type="InterPro" id="IPR014017">
    <property type="entry name" value="DNA_helicase_UvrD-like_C"/>
</dbReference>
<keyword evidence="6" id="KW-0413">Isomerase</keyword>
<dbReference type="AlphaFoldDB" id="A0A5C4NHV0"/>
<feature type="domain" description="UvrD-like helicase ATP-binding" evidence="11">
    <location>
        <begin position="1"/>
        <end position="330"/>
    </location>
</feature>
<dbReference type="Proteomes" id="UP000305709">
    <property type="component" value="Unassembled WGS sequence"/>
</dbReference>
<evidence type="ECO:0000256" key="3">
    <source>
        <dbReference type="ARBA" id="ARBA00022801"/>
    </source>
</evidence>
<evidence type="ECO:0000256" key="10">
    <source>
        <dbReference type="PROSITE-ProRule" id="PRU00560"/>
    </source>
</evidence>
<dbReference type="CDD" id="cd17932">
    <property type="entry name" value="DEXQc_UvrD"/>
    <property type="match status" value="1"/>
</dbReference>
<dbReference type="Pfam" id="PF13361">
    <property type="entry name" value="UvrD_C"/>
    <property type="match status" value="1"/>
</dbReference>
<evidence type="ECO:0000256" key="9">
    <source>
        <dbReference type="ARBA" id="ARBA00048988"/>
    </source>
</evidence>
<keyword evidence="4 10" id="KW-0347">Helicase</keyword>
<comment type="similarity">
    <text evidence="1">Belongs to the helicase family. UvrD subfamily.</text>
</comment>
<evidence type="ECO:0000259" key="11">
    <source>
        <dbReference type="PROSITE" id="PS51198"/>
    </source>
</evidence>
<evidence type="ECO:0000256" key="6">
    <source>
        <dbReference type="ARBA" id="ARBA00023235"/>
    </source>
</evidence>
<dbReference type="InterPro" id="IPR000212">
    <property type="entry name" value="DNA_helicase_UvrD/REP"/>
</dbReference>
<name>A0A5C4NHV0_9RHOB</name>
<dbReference type="Gene3D" id="3.40.50.300">
    <property type="entry name" value="P-loop containing nucleotide triphosphate hydrolases"/>
    <property type="match status" value="2"/>
</dbReference>
<proteinExistence type="inferred from homology"/>
<dbReference type="InterPro" id="IPR014016">
    <property type="entry name" value="UvrD-like_ATP-bd"/>
</dbReference>
<dbReference type="GO" id="GO:0005524">
    <property type="term" value="F:ATP binding"/>
    <property type="evidence" value="ECO:0007669"/>
    <property type="project" value="UniProtKB-UniRule"/>
</dbReference>
<dbReference type="PROSITE" id="PS51198">
    <property type="entry name" value="UVRD_HELICASE_ATP_BIND"/>
    <property type="match status" value="1"/>
</dbReference>
<dbReference type="GO" id="GO:0016887">
    <property type="term" value="F:ATP hydrolysis activity"/>
    <property type="evidence" value="ECO:0007669"/>
    <property type="project" value="RHEA"/>
</dbReference>
<accession>A0A5C4NHV0</accession>
<evidence type="ECO:0000256" key="5">
    <source>
        <dbReference type="ARBA" id="ARBA00022840"/>
    </source>
</evidence>
<dbReference type="OrthoDB" id="9810135at2"/>